<dbReference type="Pfam" id="PF09735">
    <property type="entry name" value="Nckap1"/>
    <property type="match status" value="1"/>
</dbReference>
<accession>A0A7S1U4J1</accession>
<organism evidence="2">
    <name type="scientific">Phaeomonas parva</name>
    <dbReference type="NCBI Taxonomy" id="124430"/>
    <lineage>
        <taxon>Eukaryota</taxon>
        <taxon>Sar</taxon>
        <taxon>Stramenopiles</taxon>
        <taxon>Ochrophyta</taxon>
        <taxon>Pinguiophyceae</taxon>
        <taxon>Pinguiochrysidales</taxon>
        <taxon>Pinguiochrysidaceae</taxon>
        <taxon>Phaeomonas</taxon>
    </lineage>
</organism>
<gene>
    <name evidence="2" type="ORF">PPAR1163_LOCUS15218</name>
</gene>
<dbReference type="AlphaFoldDB" id="A0A7S1U4J1"/>
<dbReference type="GO" id="GO:0030866">
    <property type="term" value="P:cortical actin cytoskeleton organization"/>
    <property type="evidence" value="ECO:0007669"/>
    <property type="project" value="TreeGrafter"/>
</dbReference>
<evidence type="ECO:0008006" key="3">
    <source>
        <dbReference type="Google" id="ProtNLM"/>
    </source>
</evidence>
<comment type="similarity">
    <text evidence="1">Belongs to the HEM-1/HEM-2 family.</text>
</comment>
<dbReference type="EMBL" id="HBGJ01023839">
    <property type="protein sequence ID" value="CAD9256847.1"/>
    <property type="molecule type" value="Transcribed_RNA"/>
</dbReference>
<name>A0A7S1U4J1_9STRA</name>
<protein>
    <recommendedName>
        <fullName evidence="3">CYRIA/CYRIB Rac1 binding domain-containing protein</fullName>
    </recommendedName>
</protein>
<reference evidence="2" key="1">
    <citation type="submission" date="2021-01" db="EMBL/GenBank/DDBJ databases">
        <authorList>
            <person name="Corre E."/>
            <person name="Pelletier E."/>
            <person name="Niang G."/>
            <person name="Scheremetjew M."/>
            <person name="Finn R."/>
            <person name="Kale V."/>
            <person name="Holt S."/>
            <person name="Cochrane G."/>
            <person name="Meng A."/>
            <person name="Brown T."/>
            <person name="Cohen L."/>
        </authorList>
    </citation>
    <scope>NUCLEOTIDE SEQUENCE</scope>
    <source>
        <strain evidence="2">CCMP2877</strain>
    </source>
</reference>
<dbReference type="GO" id="GO:0000902">
    <property type="term" value="P:cell morphogenesis"/>
    <property type="evidence" value="ECO:0007669"/>
    <property type="project" value="TreeGrafter"/>
</dbReference>
<proteinExistence type="inferred from homology"/>
<sequence length="1267" mass="142704">MQKFNEKALVLQDACLGIMTKVSFLRKNIETPGSRPHALSNDNWSRVRKTVEKAFPDRPDLSAVKGFETFQQGASQVCDELQDIYLTFVDLMDLLDASKDLLATALHGTVHFRTEQNRVVIAHTMNLFTSFVKLHLVMDAFSDRRVLTGLYAAAYHCVHGSSEPQVARVAHQIQDFEDPLKRLINEVEAMNVAELLFDVCLALKPAVDTYLHTEGLRQKNMLNPTEEAGGLALPVRQELNVSHPKLSLHAEMRDAHRYMIWTIYVGLVTPELMLREDRQFLNLFNTVARHYLLVPVFRGQTLNVHQATEELAKWFPPRGYKIQPPKELRNLKKMFKDESKAATVNCGHAHAEKRSYLRGEMANLVSLLMDTPGLVGPKFPMVLTALAMGKAELRWYFDHKSATTRRDRQKHLNLSDFDDPYISTLLGLQDQLVLLVREFRRYVSVYYIEYLQGAHRTRLARLLEAARPHLDSEGNAISSILSGLLPEIDRLDVAAPDEADLVGFRLDWARCVACFTSMQSAAHRPAPVIELLEAMDRITTHSRFVDDIEGLLVEYGELSELWWHHDHLALEFERALNDTVELPRSSYSNGLRAEGIAHFTVAYMRTAACAMENISAFCPEEQRQLGDSISRYVEDLMGAIARRVRDLVDPLYAQLLFWSDYLQPVQAAYRLQRIQEAKARGEEVSKEIPGWESHAYRVDYIKDLVVTERNLNRLLDVISKTPRLVVNDRIFAPKEFVRRELQRYVEEFIASVVLEQGGDGIAQPSVALRRVEALVAALQHTAGHIPLDVQKLVRRVLFDQALDTAYYVPDADPDDPDAAPLVSGGTKMVHRFAAFYASLVEEMRPGGRNAGVCFVEIQHTFVRMPGASGGAVDAERYCDAAELEAVCTLVGPHGVRVIDGKLLELVAAKVEIIKQFMTHNMPLLERFRAQHHTPQWSQPVRSMQGLESFMACSIVIGNALCLRRLLHDALAKVQSERVPFLSETVRVARESVLDTFADVTELVPLDNLAQDCGIESPLSDARLRHAIQHISSAATPDVWTLLPYAWASCLLCPQWSQTRFIAGLDIFTGNEHVIAVTIRKLVICMQPPRDVNTVNPTVLQEAFRSYMKVASFVLLRMKMFDTSDFAAYPLRAMTLLLEKFVGECPFLERSMLEAYMPYAILHNGTPQTLTLTLTLIRNPNPQPGTSPNPKTLPNPTLMLILLMLTQILNAKLIWTSACASSAPATRPSPASKPSRRLRVRLRLRLSLSLGASVRAGDSQLELGGWGW</sequence>
<dbReference type="GO" id="GO:0031209">
    <property type="term" value="C:SCAR complex"/>
    <property type="evidence" value="ECO:0007669"/>
    <property type="project" value="TreeGrafter"/>
</dbReference>
<dbReference type="GO" id="GO:0016477">
    <property type="term" value="P:cell migration"/>
    <property type="evidence" value="ECO:0007669"/>
    <property type="project" value="TreeGrafter"/>
</dbReference>
<dbReference type="PANTHER" id="PTHR12093">
    <property type="entry name" value="NCK-ASSOCIATED PROTEIN 1"/>
    <property type="match status" value="1"/>
</dbReference>
<dbReference type="PANTHER" id="PTHR12093:SF10">
    <property type="entry name" value="MEMBRANE-ASSOCIATED PROTEIN HEM"/>
    <property type="match status" value="1"/>
</dbReference>
<dbReference type="InterPro" id="IPR019137">
    <property type="entry name" value="Nck-associated_protein-1"/>
</dbReference>
<dbReference type="GO" id="GO:0030031">
    <property type="term" value="P:cell projection assembly"/>
    <property type="evidence" value="ECO:0007669"/>
    <property type="project" value="TreeGrafter"/>
</dbReference>
<evidence type="ECO:0000256" key="1">
    <source>
        <dbReference type="ARBA" id="ARBA00037947"/>
    </source>
</evidence>
<evidence type="ECO:0000313" key="2">
    <source>
        <dbReference type="EMBL" id="CAD9256847.1"/>
    </source>
</evidence>